<dbReference type="GeneID" id="111243186"/>
<keyword evidence="3" id="KW-0508">mRNA splicing</keyword>
<dbReference type="PANTHER" id="PTHR14212">
    <property type="entry name" value="U4/U6-ASSOCIATED RNA SPLICING FACTOR-RELATED"/>
    <property type="match status" value="1"/>
</dbReference>
<dbReference type="KEGG" id="vde:111243186"/>
<organism evidence="8 9">
    <name type="scientific">Varroa destructor</name>
    <name type="common">Honeybee mite</name>
    <dbReference type="NCBI Taxonomy" id="109461"/>
    <lineage>
        <taxon>Eukaryota</taxon>
        <taxon>Metazoa</taxon>
        <taxon>Ecdysozoa</taxon>
        <taxon>Arthropoda</taxon>
        <taxon>Chelicerata</taxon>
        <taxon>Arachnida</taxon>
        <taxon>Acari</taxon>
        <taxon>Parasitiformes</taxon>
        <taxon>Mesostigmata</taxon>
        <taxon>Gamasina</taxon>
        <taxon>Dermanyssoidea</taxon>
        <taxon>Varroidae</taxon>
        <taxon>Varroa</taxon>
    </lineage>
</organism>
<keyword evidence="9" id="KW-1185">Reference proteome</keyword>
<dbReference type="InterPro" id="IPR013881">
    <property type="entry name" value="Pre-mRNA_splic_Prp3_dom"/>
</dbReference>
<dbReference type="FunCoup" id="A0A7M7J0B1">
    <property type="interactions" value="2252"/>
</dbReference>
<feature type="compositionally biased region" description="Basic and acidic residues" evidence="5">
    <location>
        <begin position="36"/>
        <end position="53"/>
    </location>
</feature>
<feature type="domain" description="Pre-mRNA-splicing factor 3" evidence="7">
    <location>
        <begin position="166"/>
        <end position="385"/>
    </location>
</feature>
<comment type="subcellular location">
    <subcellularLocation>
        <location evidence="1">Nucleus</location>
    </subcellularLocation>
</comment>
<dbReference type="InterPro" id="IPR010541">
    <property type="entry name" value="Prp3_C"/>
</dbReference>
<feature type="domain" description="Small nuclear ribonucleoprotein Prp3 C-terminal" evidence="6">
    <location>
        <begin position="409"/>
        <end position="530"/>
    </location>
</feature>
<dbReference type="InParanoid" id="A0A7M7J0B1"/>
<dbReference type="GO" id="GO:0000398">
    <property type="term" value="P:mRNA splicing, via spliceosome"/>
    <property type="evidence" value="ECO:0007669"/>
    <property type="project" value="InterPro"/>
</dbReference>
<evidence type="ECO:0000256" key="1">
    <source>
        <dbReference type="ARBA" id="ARBA00004123"/>
    </source>
</evidence>
<dbReference type="PANTHER" id="PTHR14212:SF0">
    <property type="entry name" value="U4_U6 SMALL NUCLEAR RIBONUCLEOPROTEIN PRP3"/>
    <property type="match status" value="1"/>
</dbReference>
<feature type="region of interest" description="Disordered" evidence="5">
    <location>
        <begin position="1"/>
        <end position="69"/>
    </location>
</feature>
<proteinExistence type="predicted"/>
<dbReference type="AlphaFoldDB" id="A0A7M7J0B1"/>
<dbReference type="OMA" id="QAMQPKF"/>
<sequence length="544" mass="61626">MLKRSSTLDESLDPKRGRQDSAGAGHGLDIKAMMEQAKRQIQEKKRQLAESHNRTHVPSPSAQTSHSALSRIEQLKAQIEARAAAKVIPAMVARMAPPPPGQAPPQPVGPSPVVLDSDGCTRDALGREVKLPSYQPTSLANIRKIKQDKFQQISSSVKEEPQQDASFFDARVQIKAAGRSRRTFKFVEKGKYEQLAEKLRTKAKLEKLQNEIHSVAKRTGIQSATTLALIVPKKETIIKGETPEIEWWDNLIVESYDEVLCDENTPCSSSNQKSIVGVTNLVEHPIQMKAPTDTGKPPVLPVFLTKKERKKLRRQNRREVQKEKMERIRLGLEPPPEPKVKMSNMMRVLGQQQVADPTKVEAHVREQMAKRQREHEQANAARKLTDEQRREKKTRKIQEDTSLGVHVSLYRILSLTSQSKRFKVETNAKQLQMTGCVLLFRNVNLVVVEGGPKQQAKFKKLMLNRIKWAEDQVSRDGTDQGEKVNNECVLVWEGQVKMRSFGEVKVKSLQTEVQARELFKKHNVEQYWDLGYSTTVLALAERNS</sequence>
<evidence type="ECO:0000256" key="3">
    <source>
        <dbReference type="ARBA" id="ARBA00023187"/>
    </source>
</evidence>
<name>A0A7M7J0B1_VARDE</name>
<dbReference type="InterPro" id="IPR027104">
    <property type="entry name" value="Prp3"/>
</dbReference>
<dbReference type="Pfam" id="PF08572">
    <property type="entry name" value="PRP3"/>
    <property type="match status" value="1"/>
</dbReference>
<evidence type="ECO:0000256" key="2">
    <source>
        <dbReference type="ARBA" id="ARBA00022664"/>
    </source>
</evidence>
<dbReference type="GO" id="GO:0046540">
    <property type="term" value="C:U4/U6 x U5 tri-snRNP complex"/>
    <property type="evidence" value="ECO:0007669"/>
    <property type="project" value="InterPro"/>
</dbReference>
<dbReference type="Pfam" id="PF06544">
    <property type="entry name" value="Prp3_C"/>
    <property type="match status" value="1"/>
</dbReference>
<dbReference type="CTD" id="40172"/>
<keyword evidence="2" id="KW-0507">mRNA processing</keyword>
<feature type="compositionally biased region" description="Polar residues" evidence="5">
    <location>
        <begin position="56"/>
        <end position="68"/>
    </location>
</feature>
<reference evidence="8" key="1">
    <citation type="submission" date="2021-01" db="UniProtKB">
        <authorList>
            <consortium name="EnsemblMetazoa"/>
        </authorList>
    </citation>
    <scope>IDENTIFICATION</scope>
</reference>
<evidence type="ECO:0000259" key="6">
    <source>
        <dbReference type="Pfam" id="PF06544"/>
    </source>
</evidence>
<evidence type="ECO:0000313" key="8">
    <source>
        <dbReference type="EnsemblMetazoa" id="XP_022644115"/>
    </source>
</evidence>
<accession>A0A7M7J0B1</accession>
<evidence type="ECO:0000313" key="9">
    <source>
        <dbReference type="Proteomes" id="UP000594260"/>
    </source>
</evidence>
<dbReference type="Proteomes" id="UP000594260">
    <property type="component" value="Unplaced"/>
</dbReference>
<dbReference type="EnsemblMetazoa" id="XM_022788381">
    <property type="protein sequence ID" value="XP_022644116"/>
    <property type="gene ID" value="LOC111243186"/>
</dbReference>
<dbReference type="EnsemblMetazoa" id="XM_022788380">
    <property type="protein sequence ID" value="XP_022644115"/>
    <property type="gene ID" value="LOC111243186"/>
</dbReference>
<protein>
    <submittedName>
        <fullName evidence="8">Uncharacterized protein</fullName>
    </submittedName>
</protein>
<evidence type="ECO:0000256" key="5">
    <source>
        <dbReference type="SAM" id="MobiDB-lite"/>
    </source>
</evidence>
<evidence type="ECO:0000256" key="4">
    <source>
        <dbReference type="ARBA" id="ARBA00023242"/>
    </source>
</evidence>
<dbReference type="RefSeq" id="XP_022644115.1">
    <property type="nucleotide sequence ID" value="XM_022788380.1"/>
</dbReference>
<feature type="region of interest" description="Disordered" evidence="5">
    <location>
        <begin position="369"/>
        <end position="397"/>
    </location>
</feature>
<evidence type="ECO:0000259" key="7">
    <source>
        <dbReference type="Pfam" id="PF08572"/>
    </source>
</evidence>
<feature type="compositionally biased region" description="Basic and acidic residues" evidence="5">
    <location>
        <begin position="369"/>
        <end position="390"/>
    </location>
</feature>
<dbReference type="CDD" id="cd24162">
    <property type="entry name" value="Prp3_C"/>
    <property type="match status" value="1"/>
</dbReference>
<dbReference type="RefSeq" id="XP_022644116.1">
    <property type="nucleotide sequence ID" value="XM_022788381.1"/>
</dbReference>
<keyword evidence="4" id="KW-0539">Nucleus</keyword>
<dbReference type="OrthoDB" id="10264544at2759"/>